<reference evidence="2 3" key="1">
    <citation type="journal article" date="2018" name="Mol. Biol. Evol.">
        <title>Broad Genomic Sampling Reveals a Smut Pathogenic Ancestry of the Fungal Clade Ustilaginomycotina.</title>
        <authorList>
            <person name="Kijpornyongpan T."/>
            <person name="Mondo S.J."/>
            <person name="Barry K."/>
            <person name="Sandor L."/>
            <person name="Lee J."/>
            <person name="Lipzen A."/>
            <person name="Pangilinan J."/>
            <person name="LaButti K."/>
            <person name="Hainaut M."/>
            <person name="Henrissat B."/>
            <person name="Grigoriev I.V."/>
            <person name="Spatafora J.W."/>
            <person name="Aime M.C."/>
        </authorList>
    </citation>
    <scope>NUCLEOTIDE SEQUENCE [LARGE SCALE GENOMIC DNA]</scope>
    <source>
        <strain evidence="2 3">MCA 3882</strain>
    </source>
</reference>
<keyword evidence="3" id="KW-1185">Reference proteome</keyword>
<gene>
    <name evidence="2" type="ORF">FA14DRAFT_155483</name>
</gene>
<sequence length="764" mass="86998">MNPSHGRASLHAVLRRTSKRTDTKPLPIRSLASASISSSSRAHIHAITPATILSSWWDLIQHQPRSIACSSRSIHSPRQEAYGHPEWQTQNVDSSLFEEEDATYVEQNEALGNIIKNLSQSKRRGMGKQDHREMILSLISQDKFTEANTWLKDLTNLKTEIEPDLKYSVLALDQARQNNWDVAIQWLYLIPAREKRSRLGTSIRAEYTYLAQLLQLTCSEKAKSGVALKVFFFLARFGYLSVNEIGKAAHNAFKWYSQYGELSADIGNQAGAGLRLLQVFQKIVILDAKHFDQVSKKRRESRRGPNTKALSAMFNSCIRSFCQAGQVAKASVWVKSSPIFMDEKQQAKIGPDICDASLISPVTWRMFVERVDSAGSNANSGTKKDIIQMTEFLSEIRDSEPRDDRNWARSKWQKDLDAIYDIGNRLPVNLEGDNVERAPTFFARLKNNMRSSFSHDRYELALKNYFEQIYDPQLESIARKVLSSEQSKRLTLNWKREDRGPPSDISLSLLGLEGLVKFVYSQKQNRRNALETLYSSWIASVAHLQTETDPTERVSSALNEFDDKFSMISSQNGAIPPTFSHFLLFMQKIPRAFSYDIFSQPGEKIASVDSKPQHDKAQEWSLRIVADMQRFGFHPDRRCWQILIEILARGLGNKNSDSPKEVEETKDRAELLEKLLQNLGMGQDNKGSISELVSPFTYTSLLRALLSVPRIKGGPLIEEAEKIRSWLEKDESVLQQIREEPELYAENVKKVLNQLEDAKQESES</sequence>
<name>A0A316VEX1_9BASI</name>
<protein>
    <submittedName>
        <fullName evidence="2">Uncharacterized protein</fullName>
    </submittedName>
</protein>
<proteinExistence type="predicted"/>
<evidence type="ECO:0000256" key="1">
    <source>
        <dbReference type="SAM" id="MobiDB-lite"/>
    </source>
</evidence>
<dbReference type="InParanoid" id="A0A316VEX1"/>
<dbReference type="EMBL" id="KZ819603">
    <property type="protein sequence ID" value="PWN36076.1"/>
    <property type="molecule type" value="Genomic_DNA"/>
</dbReference>
<dbReference type="AlphaFoldDB" id="A0A316VEX1"/>
<accession>A0A316VEX1</accession>
<dbReference type="RefSeq" id="XP_025356378.1">
    <property type="nucleotide sequence ID" value="XM_025497754.1"/>
</dbReference>
<dbReference type="Proteomes" id="UP000245771">
    <property type="component" value="Unassembled WGS sequence"/>
</dbReference>
<evidence type="ECO:0000313" key="2">
    <source>
        <dbReference type="EMBL" id="PWN36076.1"/>
    </source>
</evidence>
<dbReference type="GeneID" id="37019535"/>
<feature type="region of interest" description="Disordered" evidence="1">
    <location>
        <begin position="1"/>
        <end position="25"/>
    </location>
</feature>
<evidence type="ECO:0000313" key="3">
    <source>
        <dbReference type="Proteomes" id="UP000245771"/>
    </source>
</evidence>
<organism evidence="2 3">
    <name type="scientific">Meira miltonrushii</name>
    <dbReference type="NCBI Taxonomy" id="1280837"/>
    <lineage>
        <taxon>Eukaryota</taxon>
        <taxon>Fungi</taxon>
        <taxon>Dikarya</taxon>
        <taxon>Basidiomycota</taxon>
        <taxon>Ustilaginomycotina</taxon>
        <taxon>Exobasidiomycetes</taxon>
        <taxon>Exobasidiales</taxon>
        <taxon>Brachybasidiaceae</taxon>
        <taxon>Meira</taxon>
    </lineage>
</organism>